<accession>A0A285KRI5</accession>
<feature type="signal peptide" evidence="2">
    <location>
        <begin position="1"/>
        <end position="24"/>
    </location>
</feature>
<dbReference type="RefSeq" id="WP_097329285.1">
    <property type="nucleotide sequence ID" value="NZ_OBDY01000056.1"/>
</dbReference>
<evidence type="ECO:0000313" key="4">
    <source>
        <dbReference type="Proteomes" id="UP000219612"/>
    </source>
</evidence>
<protein>
    <recommendedName>
        <fullName evidence="5">DUF916 domain-containing protein</fullName>
    </recommendedName>
</protein>
<dbReference type="EMBL" id="OBDY01000056">
    <property type="protein sequence ID" value="SNY75249.1"/>
    <property type="molecule type" value="Genomic_DNA"/>
</dbReference>
<evidence type="ECO:0000256" key="1">
    <source>
        <dbReference type="SAM" id="Phobius"/>
    </source>
</evidence>
<feature type="transmembrane region" description="Helical" evidence="1">
    <location>
        <begin position="286"/>
        <end position="306"/>
    </location>
</feature>
<gene>
    <name evidence="3" type="ORF">SAMN05421748_15617</name>
</gene>
<dbReference type="Proteomes" id="UP000219612">
    <property type="component" value="Unassembled WGS sequence"/>
</dbReference>
<dbReference type="OrthoDB" id="4336304at2"/>
<dbReference type="AlphaFoldDB" id="A0A285KRI5"/>
<keyword evidence="4" id="KW-1185">Reference proteome</keyword>
<keyword evidence="1" id="KW-0472">Membrane</keyword>
<organism evidence="3 4">
    <name type="scientific">Paractinoplanes atraurantiacus</name>
    <dbReference type="NCBI Taxonomy" id="1036182"/>
    <lineage>
        <taxon>Bacteria</taxon>
        <taxon>Bacillati</taxon>
        <taxon>Actinomycetota</taxon>
        <taxon>Actinomycetes</taxon>
        <taxon>Micromonosporales</taxon>
        <taxon>Micromonosporaceae</taxon>
        <taxon>Paractinoplanes</taxon>
    </lineage>
</organism>
<feature type="chain" id="PRO_5013284249" description="DUF916 domain-containing protein" evidence="2">
    <location>
        <begin position="25"/>
        <end position="323"/>
    </location>
</feature>
<evidence type="ECO:0008006" key="5">
    <source>
        <dbReference type="Google" id="ProtNLM"/>
    </source>
</evidence>
<evidence type="ECO:0000313" key="3">
    <source>
        <dbReference type="EMBL" id="SNY75249.1"/>
    </source>
</evidence>
<sequence length="323" mass="33530">MRIRALVAGAAVALALLPAAPARAAGNGEWPVTPTPAAKAGPTPRLYFFLDATAGQMVKESVRVQNLTKTPKSFFIFGADAYNTVRDGGFALRTREQKQTGLGSWVTTTATRVTVPGGSQADIPFTIAVPKNASPGDHVGGIVALETSPGATALASGANVKIQRAVAARVYLRVAGTVVPGLAVPSLSMDVGTPWLPRTTGGELTYHVANIGNIHLVPQATVSASGLFGHAVSLKGSAPAGDFVPGAAGEFTMRAGGIWPVDIVSTSVALRADGGVYARRTDRTFVVSYTGIALLTALGVATGWWVRRRRRSRVPRLRGLVAE</sequence>
<evidence type="ECO:0000256" key="2">
    <source>
        <dbReference type="SAM" id="SignalP"/>
    </source>
</evidence>
<keyword evidence="1" id="KW-1133">Transmembrane helix</keyword>
<keyword evidence="2" id="KW-0732">Signal</keyword>
<keyword evidence="1" id="KW-0812">Transmembrane</keyword>
<reference evidence="3 4" key="1">
    <citation type="submission" date="2017-09" db="EMBL/GenBank/DDBJ databases">
        <authorList>
            <person name="Ehlers B."/>
            <person name="Leendertz F.H."/>
        </authorList>
    </citation>
    <scope>NUCLEOTIDE SEQUENCE [LARGE SCALE GENOMIC DNA]</scope>
    <source>
        <strain evidence="3 4">CGMCC 4.6857</strain>
    </source>
</reference>
<proteinExistence type="predicted"/>
<name>A0A285KRI5_9ACTN</name>